<evidence type="ECO:0000313" key="6">
    <source>
        <dbReference type="EMBL" id="MCC2231592.1"/>
    </source>
</evidence>
<dbReference type="InterPro" id="IPR019826">
    <property type="entry name" value="Carboxylesterase_B_AS"/>
</dbReference>
<evidence type="ECO:0000313" key="7">
    <source>
        <dbReference type="Proteomes" id="UP001198182"/>
    </source>
</evidence>
<dbReference type="PANTHER" id="PTHR11559">
    <property type="entry name" value="CARBOXYLESTERASE"/>
    <property type="match status" value="1"/>
</dbReference>
<dbReference type="Proteomes" id="UP001198182">
    <property type="component" value="Unassembled WGS sequence"/>
</dbReference>
<dbReference type="Gene3D" id="3.40.50.1820">
    <property type="entry name" value="alpha/beta hydrolase"/>
    <property type="match status" value="1"/>
</dbReference>
<dbReference type="GO" id="GO:0016787">
    <property type="term" value="F:hydrolase activity"/>
    <property type="evidence" value="ECO:0007669"/>
    <property type="project" value="UniProtKB-KW"/>
</dbReference>
<dbReference type="PROSITE" id="PS00122">
    <property type="entry name" value="CARBOXYLESTERASE_B_1"/>
    <property type="match status" value="1"/>
</dbReference>
<gene>
    <name evidence="6" type="ORF">LKD81_11385</name>
</gene>
<name>A0AAE3JGB2_9FIRM</name>
<comment type="similarity">
    <text evidence="1 4">Belongs to the type-B carboxylesterase/lipase family.</text>
</comment>
<evidence type="ECO:0000256" key="2">
    <source>
        <dbReference type="ARBA" id="ARBA00010515"/>
    </source>
</evidence>
<dbReference type="SUPFAM" id="SSF53474">
    <property type="entry name" value="alpha/beta-Hydrolases"/>
    <property type="match status" value="1"/>
</dbReference>
<evidence type="ECO:0000259" key="5">
    <source>
        <dbReference type="Pfam" id="PF00135"/>
    </source>
</evidence>
<evidence type="ECO:0000256" key="4">
    <source>
        <dbReference type="RuleBase" id="RU361235"/>
    </source>
</evidence>
<dbReference type="AlphaFoldDB" id="A0AAE3JGB2"/>
<dbReference type="InterPro" id="IPR002018">
    <property type="entry name" value="CarbesteraseB"/>
</dbReference>
<comment type="caution">
    <text evidence="6">The sequence shown here is derived from an EMBL/GenBank/DDBJ whole genome shotgun (WGS) entry which is preliminary data.</text>
</comment>
<comment type="similarity">
    <text evidence="2">Belongs to the 'GDXG' lipolytic enzyme family.</text>
</comment>
<dbReference type="InterPro" id="IPR029058">
    <property type="entry name" value="AB_hydrolase_fold"/>
</dbReference>
<reference evidence="6" key="1">
    <citation type="submission" date="2021-10" db="EMBL/GenBank/DDBJ databases">
        <title>Anaerobic single-cell dispensing facilitates the cultivation of human gut bacteria.</title>
        <authorList>
            <person name="Afrizal A."/>
        </authorList>
    </citation>
    <scope>NUCLEOTIDE SEQUENCE</scope>
    <source>
        <strain evidence="6">CLA-AA-H215</strain>
    </source>
</reference>
<dbReference type="Pfam" id="PF00135">
    <property type="entry name" value="COesterase"/>
    <property type="match status" value="1"/>
</dbReference>
<dbReference type="EMBL" id="JAJEQR010000033">
    <property type="protein sequence ID" value="MCC2231592.1"/>
    <property type="molecule type" value="Genomic_DNA"/>
</dbReference>
<keyword evidence="3 4" id="KW-0378">Hydrolase</keyword>
<dbReference type="RefSeq" id="WP_308454112.1">
    <property type="nucleotide sequence ID" value="NZ_JAJEQR010000033.1"/>
</dbReference>
<organism evidence="6 7">
    <name type="scientific">Hominifimenecus microfluidus</name>
    <dbReference type="NCBI Taxonomy" id="2885348"/>
    <lineage>
        <taxon>Bacteria</taxon>
        <taxon>Bacillati</taxon>
        <taxon>Bacillota</taxon>
        <taxon>Clostridia</taxon>
        <taxon>Lachnospirales</taxon>
        <taxon>Lachnospiraceae</taxon>
        <taxon>Hominifimenecus</taxon>
    </lineage>
</organism>
<dbReference type="InterPro" id="IPR050309">
    <property type="entry name" value="Type-B_Carboxylest/Lipase"/>
</dbReference>
<dbReference type="InterPro" id="IPR002168">
    <property type="entry name" value="Lipase_GDXG_HIS_AS"/>
</dbReference>
<feature type="domain" description="Carboxylesterase type B" evidence="5">
    <location>
        <begin position="6"/>
        <end position="481"/>
    </location>
</feature>
<protein>
    <recommendedName>
        <fullName evidence="4">Carboxylic ester hydrolase</fullName>
        <ecNumber evidence="4">3.1.1.-</ecNumber>
    </recommendedName>
</protein>
<keyword evidence="7" id="KW-1185">Reference proteome</keyword>
<proteinExistence type="inferred from homology"/>
<sequence length="505" mass="55623">MKAIKEIKTEGGWIRGKACENGYAFLGIPYAAPPVGELRWRHPQPVIPWKGVRECFEFGSPCCQAAGQMVPGGNPEDKGMNIEGSEDCLTINVWTPDLNVEKLPVMVWIHGGAYCCGSGAGKAGQPGTFLKHGIIYVTFNYRLGVLGFFAHPELSAENKHHVSGNYAHYDQLAAVRWVKRNIAAFGGDPENITVGGCSAGSGSTQVLTASPLADGLFAKAINMSGLGMNASSYPEKDILRTMKETEARGEEFMNLLGCKNIAEMRALPYEELIRLPESQFRRKYHYGTTMGTCADGYLLYEDFKEANEKLAVMNIPRLIGNTNDEGGGFIIHLGKAVFVENSRKIFGDSLEEYLKLCLPEEDSPIVSAARRTHIQLAGAKVFAEMSALAGRAPVYVYDFMRKSPEKGIAHHGLDTSYLVGVQDQIPGSTEDDDKTAAIQQEYWCNFIRTGNPNGEGLPEWTPYTAENRKLAYIDVNTRVLSDEEAEDECLTFARKYLERKLGVNC</sequence>
<evidence type="ECO:0000256" key="1">
    <source>
        <dbReference type="ARBA" id="ARBA00005964"/>
    </source>
</evidence>
<dbReference type="EC" id="3.1.1.-" evidence="4"/>
<dbReference type="InterPro" id="IPR019819">
    <property type="entry name" value="Carboxylesterase_B_CS"/>
</dbReference>
<evidence type="ECO:0000256" key="3">
    <source>
        <dbReference type="ARBA" id="ARBA00022801"/>
    </source>
</evidence>
<accession>A0AAE3JGB2</accession>
<dbReference type="PROSITE" id="PS00941">
    <property type="entry name" value="CARBOXYLESTERASE_B_2"/>
    <property type="match status" value="1"/>
</dbReference>
<dbReference type="PROSITE" id="PS01173">
    <property type="entry name" value="LIPASE_GDXG_HIS"/>
    <property type="match status" value="1"/>
</dbReference>